<protein>
    <recommendedName>
        <fullName evidence="3">Conserved oligomeric Golgi complex subunit 7</fullName>
    </recommendedName>
    <alternativeName>
        <fullName evidence="8">Component of oligomeric Golgi complex 7</fullName>
    </alternativeName>
</protein>
<dbReference type="AlphaFoldDB" id="A0A2S2R9I1"/>
<dbReference type="GO" id="GO:0007030">
    <property type="term" value="P:Golgi organization"/>
    <property type="evidence" value="ECO:0007669"/>
    <property type="project" value="TreeGrafter"/>
</dbReference>
<gene>
    <name evidence="10" type="primary">Cog7</name>
    <name evidence="12" type="synonym">LOC112679673</name>
    <name evidence="10" type="ORF">g.96105</name>
</gene>
<proteinExistence type="inferred from homology"/>
<dbReference type="GO" id="GO:0000139">
    <property type="term" value="C:Golgi membrane"/>
    <property type="evidence" value="ECO:0007669"/>
    <property type="project" value="UniProtKB-SubCell"/>
</dbReference>
<evidence type="ECO:0000256" key="7">
    <source>
        <dbReference type="ARBA" id="ARBA00023136"/>
    </source>
</evidence>
<keyword evidence="5" id="KW-0653">Protein transport</keyword>
<reference evidence="12" key="2">
    <citation type="submission" date="2025-04" db="UniProtKB">
        <authorList>
            <consortium name="RefSeq"/>
        </authorList>
    </citation>
    <scope>IDENTIFICATION</scope>
    <source>
        <tissue evidence="12">Whole body</tissue>
    </source>
</reference>
<keyword evidence="4" id="KW-0813">Transport</keyword>
<reference evidence="10" key="1">
    <citation type="submission" date="2018-04" db="EMBL/GenBank/DDBJ databases">
        <title>Transcriptome assembly of Sipha flava.</title>
        <authorList>
            <person name="Scully E.D."/>
            <person name="Geib S.M."/>
            <person name="Palmer N.A."/>
            <person name="Koch K."/>
            <person name="Bradshaw J."/>
            <person name="Heng-Moss T."/>
            <person name="Sarath G."/>
        </authorList>
    </citation>
    <scope>NUCLEOTIDE SEQUENCE</scope>
</reference>
<dbReference type="GO" id="GO:0006890">
    <property type="term" value="P:retrograde vesicle-mediated transport, Golgi to endoplasmic reticulum"/>
    <property type="evidence" value="ECO:0007669"/>
    <property type="project" value="TreeGrafter"/>
</dbReference>
<keyword evidence="11" id="KW-1185">Reference proteome</keyword>
<evidence type="ECO:0000256" key="5">
    <source>
        <dbReference type="ARBA" id="ARBA00022927"/>
    </source>
</evidence>
<dbReference type="GO" id="GO:0006886">
    <property type="term" value="P:intracellular protein transport"/>
    <property type="evidence" value="ECO:0007669"/>
    <property type="project" value="InterPro"/>
</dbReference>
<sequence length="711" mass="83044">MNISSFSEKDFNVVDWINNTLKDKPPDQCREAIPTMLKKLQLCVEQVHEVLDETTEQVLSSLPKVVNDIEQFENQATGIQQKIMDLKQEINTVKSNTDESLLKLQLYDEIKCNMEITKNALEEADNWTKLITDIEMLIDNGEIDQVTNRLIRMQRSLAILENNSDYEERKNQLEELKSKLEVILTPMLTVAFENEKIDECRHYVNIFTDLKKRDQIIKHYIKCNKNKLRKEWSSKIYANEYSKNPLLFFESFYETLLERKKQQMLLYKKLFNGEDQPEIECQLIQSYGDLFNILELPMFELVDVSIKTHQEPLILLSDLFTATEVFVKNIKNDSKIDDTFNWDTIMTNIYRPLIPQIVSYQELEYEHSMKTTDFTLNKDDLVDIVQAFGQSQLTVFRASEEAKRRSAVFSHCVFPEMIAAINRIFAHAIEGGKEVLKSIMVNITPGEDWNLFQICLKFLQSFGEFLRELYLIESEFKSCILTNEQRAINVSKYLLIEDKQMELKSIINFLKNDNEWKLFKETIQATEKLCSHTYQTFYKISFRPISFYLDQVEKVKLSKDTFDEHRLSPREYITQIGQYLITLPQHVEPFLVRDNEAVTVVLNLSDRRYTDATPEESYTNILLKILASNTCDVYVEQIQSLKDLNNLAAQQLAADIEYLGYVLEELGVKLNETTRQIMNLLRLESDEYVMKSSSIAASKVAAVIAKIRNIK</sequence>
<evidence type="ECO:0000256" key="6">
    <source>
        <dbReference type="ARBA" id="ARBA00023034"/>
    </source>
</evidence>
<dbReference type="InterPro" id="IPR019335">
    <property type="entry name" value="COG7"/>
</dbReference>
<feature type="coiled-coil region" evidence="9">
    <location>
        <begin position="69"/>
        <end position="96"/>
    </location>
</feature>
<evidence type="ECO:0000256" key="3">
    <source>
        <dbReference type="ARBA" id="ARBA00020984"/>
    </source>
</evidence>
<evidence type="ECO:0000313" key="10">
    <source>
        <dbReference type="EMBL" id="MBY86604.1"/>
    </source>
</evidence>
<feature type="coiled-coil region" evidence="9">
    <location>
        <begin position="143"/>
        <end position="183"/>
    </location>
</feature>
<dbReference type="OrthoDB" id="245173at2759"/>
<comment type="similarity">
    <text evidence="2">Belongs to the COG7 family.</text>
</comment>
<dbReference type="PANTHER" id="PTHR21443">
    <property type="entry name" value="CONSERVED OLIGOMERIC GOLGI COMPLEX COMPONENT 7"/>
    <property type="match status" value="1"/>
</dbReference>
<keyword evidence="9" id="KW-0175">Coiled coil</keyword>
<dbReference type="PANTHER" id="PTHR21443:SF0">
    <property type="entry name" value="CONSERVED OLIGOMERIC GOLGI COMPLEX SUBUNIT 7"/>
    <property type="match status" value="1"/>
</dbReference>
<dbReference type="Pfam" id="PF10191">
    <property type="entry name" value="COG7"/>
    <property type="match status" value="1"/>
</dbReference>
<evidence type="ECO:0000256" key="4">
    <source>
        <dbReference type="ARBA" id="ARBA00022448"/>
    </source>
</evidence>
<dbReference type="GO" id="GO:0017119">
    <property type="term" value="C:Golgi transport complex"/>
    <property type="evidence" value="ECO:0007669"/>
    <property type="project" value="InterPro"/>
</dbReference>
<comment type="subcellular location">
    <subcellularLocation>
        <location evidence="1">Golgi apparatus membrane</location>
        <topology evidence="1">Peripheral membrane protein</topology>
    </subcellularLocation>
</comment>
<evidence type="ECO:0000256" key="8">
    <source>
        <dbReference type="ARBA" id="ARBA00031345"/>
    </source>
</evidence>
<evidence type="ECO:0000256" key="2">
    <source>
        <dbReference type="ARBA" id="ARBA00005831"/>
    </source>
</evidence>
<keyword evidence="6" id="KW-0333">Golgi apparatus</keyword>
<evidence type="ECO:0000256" key="1">
    <source>
        <dbReference type="ARBA" id="ARBA00004395"/>
    </source>
</evidence>
<accession>A0A2S2R9I1</accession>
<evidence type="ECO:0000313" key="11">
    <source>
        <dbReference type="Proteomes" id="UP000694846"/>
    </source>
</evidence>
<organism evidence="10">
    <name type="scientific">Sipha flava</name>
    <name type="common">yellow sugarcane aphid</name>
    <dbReference type="NCBI Taxonomy" id="143950"/>
    <lineage>
        <taxon>Eukaryota</taxon>
        <taxon>Metazoa</taxon>
        <taxon>Ecdysozoa</taxon>
        <taxon>Arthropoda</taxon>
        <taxon>Hexapoda</taxon>
        <taxon>Insecta</taxon>
        <taxon>Pterygota</taxon>
        <taxon>Neoptera</taxon>
        <taxon>Paraneoptera</taxon>
        <taxon>Hemiptera</taxon>
        <taxon>Sternorrhyncha</taxon>
        <taxon>Aphidomorpha</taxon>
        <taxon>Aphidoidea</taxon>
        <taxon>Aphididae</taxon>
        <taxon>Sipha</taxon>
    </lineage>
</organism>
<keyword evidence="7" id="KW-0472">Membrane</keyword>
<dbReference type="EMBL" id="GGMS01017401">
    <property type="protein sequence ID" value="MBY86604.1"/>
    <property type="molecule type" value="Transcribed_RNA"/>
</dbReference>
<dbReference type="RefSeq" id="XP_025405348.1">
    <property type="nucleotide sequence ID" value="XM_025549563.1"/>
</dbReference>
<dbReference type="Proteomes" id="UP000694846">
    <property type="component" value="Unplaced"/>
</dbReference>
<name>A0A2S2R9I1_9HEMI</name>
<evidence type="ECO:0000313" key="12">
    <source>
        <dbReference type="RefSeq" id="XP_025405348.1"/>
    </source>
</evidence>
<evidence type="ECO:0000256" key="9">
    <source>
        <dbReference type="SAM" id="Coils"/>
    </source>
</evidence>